<dbReference type="Proteomes" id="UP000198892">
    <property type="component" value="Unassembled WGS sequence"/>
</dbReference>
<dbReference type="Pfam" id="PF07687">
    <property type="entry name" value="M20_dimer"/>
    <property type="match status" value="1"/>
</dbReference>
<gene>
    <name evidence="5" type="ORF">SAMN05518683_10484</name>
</gene>
<proteinExistence type="inferred from homology"/>
<keyword evidence="3" id="KW-0479">Metal-binding</keyword>
<organism evidence="5 6">
    <name type="scientific">Salibacterium halotolerans</name>
    <dbReference type="NCBI Taxonomy" id="1884432"/>
    <lineage>
        <taxon>Bacteria</taxon>
        <taxon>Bacillati</taxon>
        <taxon>Bacillota</taxon>
        <taxon>Bacilli</taxon>
        <taxon>Bacillales</taxon>
        <taxon>Bacillaceae</taxon>
    </lineage>
</organism>
<feature type="binding site" evidence="3">
    <location>
        <position position="404"/>
    </location>
    <ligand>
        <name>Zn(2+)</name>
        <dbReference type="ChEBI" id="CHEBI:29105"/>
        <label>2</label>
    </ligand>
</feature>
<dbReference type="PIRSF" id="PIRSF001235">
    <property type="entry name" value="Amidase_carbamoylase"/>
    <property type="match status" value="1"/>
</dbReference>
<dbReference type="Gene3D" id="3.30.70.360">
    <property type="match status" value="1"/>
</dbReference>
<comment type="cofactor">
    <cofactor evidence="3">
        <name>Zn(2+)</name>
        <dbReference type="ChEBI" id="CHEBI:29105"/>
    </cofactor>
    <text evidence="3">Binds 2 Zn(2+) ions per subunit.</text>
</comment>
<dbReference type="SUPFAM" id="SSF55031">
    <property type="entry name" value="Bacterial exopeptidase dimerisation domain"/>
    <property type="match status" value="1"/>
</dbReference>
<dbReference type="PANTHER" id="PTHR32494:SF5">
    <property type="entry name" value="ALLANTOATE AMIDOHYDROLASE"/>
    <property type="match status" value="1"/>
</dbReference>
<dbReference type="CDD" id="cd03884">
    <property type="entry name" value="M20_bAS"/>
    <property type="match status" value="1"/>
</dbReference>
<dbReference type="GO" id="GO:0016813">
    <property type="term" value="F:hydrolase activity, acting on carbon-nitrogen (but not peptide) bonds, in linear amidines"/>
    <property type="evidence" value="ECO:0007669"/>
    <property type="project" value="InterPro"/>
</dbReference>
<dbReference type="NCBIfam" id="TIGR01879">
    <property type="entry name" value="hydantase"/>
    <property type="match status" value="1"/>
</dbReference>
<dbReference type="InterPro" id="IPR036264">
    <property type="entry name" value="Bact_exopeptidase_dim_dom"/>
</dbReference>
<dbReference type="AlphaFoldDB" id="A0A1I5PFB0"/>
<dbReference type="EMBL" id="FOXD01000004">
    <property type="protein sequence ID" value="SFP32176.1"/>
    <property type="molecule type" value="Genomic_DNA"/>
</dbReference>
<feature type="domain" description="Peptidase M20 dimerisation" evidence="4">
    <location>
        <begin position="234"/>
        <end position="333"/>
    </location>
</feature>
<keyword evidence="6" id="KW-1185">Reference proteome</keyword>
<reference evidence="6" key="1">
    <citation type="submission" date="2016-10" db="EMBL/GenBank/DDBJ databases">
        <authorList>
            <person name="Varghese N."/>
            <person name="Submissions S."/>
        </authorList>
    </citation>
    <scope>NUCLEOTIDE SEQUENCE [LARGE SCALE GENOMIC DNA]</scope>
    <source>
        <strain evidence="6">S7</strain>
    </source>
</reference>
<accession>A0A1I5PFB0</accession>
<evidence type="ECO:0000256" key="3">
    <source>
        <dbReference type="PIRSR" id="PIRSR001235-1"/>
    </source>
</evidence>
<dbReference type="Gene3D" id="3.40.630.10">
    <property type="entry name" value="Zn peptidases"/>
    <property type="match status" value="1"/>
</dbReference>
<dbReference type="NCBIfam" id="NF006771">
    <property type="entry name" value="PRK09290.1-5"/>
    <property type="match status" value="1"/>
</dbReference>
<dbReference type="STRING" id="1884432.SAMN05518683_10484"/>
<feature type="binding site" evidence="3">
    <location>
        <position position="101"/>
    </location>
    <ligand>
        <name>Zn(2+)</name>
        <dbReference type="ChEBI" id="CHEBI:29105"/>
        <label>1</label>
    </ligand>
</feature>
<keyword evidence="2" id="KW-0378">Hydrolase</keyword>
<dbReference type="InterPro" id="IPR002933">
    <property type="entry name" value="Peptidase_M20"/>
</dbReference>
<evidence type="ECO:0000313" key="5">
    <source>
        <dbReference type="EMBL" id="SFP32176.1"/>
    </source>
</evidence>
<dbReference type="Pfam" id="PF01546">
    <property type="entry name" value="Peptidase_M20"/>
    <property type="match status" value="1"/>
</dbReference>
<feature type="binding site" evidence="3">
    <location>
        <position position="112"/>
    </location>
    <ligand>
        <name>Zn(2+)</name>
        <dbReference type="ChEBI" id="CHEBI:29105"/>
        <label>1</label>
    </ligand>
</feature>
<protein>
    <submittedName>
        <fullName evidence="5">Allantoate deiminase</fullName>
    </submittedName>
</protein>
<comment type="similarity">
    <text evidence="1">Belongs to the peptidase M20 family.</text>
</comment>
<feature type="binding site" evidence="3">
    <location>
        <position position="147"/>
    </location>
    <ligand>
        <name>Zn(2+)</name>
        <dbReference type="ChEBI" id="CHEBI:29105"/>
        <label>2</label>
    </ligand>
</feature>
<sequence>MGGEMNMKKRLLETKPDCRDYPFLDPDILAQRLLDMADIGKTENGGVTRFVYSEEELKAKELFRSWMEQAGLTVRKDDVGNLYGRLEGTNPDLPAVWTGSHLDTVPDGGAFDGALGCISSLMAVEAVIEEQGRLTHPVEVVVFIDEEGSRFGGGLLGSRMAMGEVTKEDLFQMRDDYDTTAAEAMKRCGHTPNKLKHCLVPPESIEAFLEVHVEQGKQLEQTDGSVGIVHGIAGPSWLEITLKGETDHAGNTPMDMRRDAAAAAAEIMTAVEAIPAGYSSTAVATIGKLTLTPNGSNVIAGRADLIVDIRDIEEDTRDAMIRHIEQTVLDIAEKRNVESETLLQVRIPPVPVPEWLQHRMESAAQMLGLPYQYLASGAGHDAMILGRYVPSGMIFVPSVEGRSHSPEEFTELKDCLDGTALLLETLKTVGG</sequence>
<evidence type="ECO:0000259" key="4">
    <source>
        <dbReference type="Pfam" id="PF07687"/>
    </source>
</evidence>
<dbReference type="GO" id="GO:0046872">
    <property type="term" value="F:metal ion binding"/>
    <property type="evidence" value="ECO:0007669"/>
    <property type="project" value="UniProtKB-KW"/>
</dbReference>
<evidence type="ECO:0000313" key="6">
    <source>
        <dbReference type="Proteomes" id="UP000198892"/>
    </source>
</evidence>
<dbReference type="InterPro" id="IPR011650">
    <property type="entry name" value="Peptidase_M20_dimer"/>
</dbReference>
<evidence type="ECO:0000256" key="2">
    <source>
        <dbReference type="ARBA" id="ARBA00022801"/>
    </source>
</evidence>
<dbReference type="SUPFAM" id="SSF53187">
    <property type="entry name" value="Zn-dependent exopeptidases"/>
    <property type="match status" value="1"/>
</dbReference>
<dbReference type="InterPro" id="IPR010158">
    <property type="entry name" value="Amidase_Cbmase"/>
</dbReference>
<feature type="binding site" evidence="3">
    <location>
        <position position="112"/>
    </location>
    <ligand>
        <name>Zn(2+)</name>
        <dbReference type="ChEBI" id="CHEBI:29105"/>
        <label>2</label>
    </ligand>
</feature>
<feature type="binding site" evidence="3">
    <location>
        <position position="212"/>
    </location>
    <ligand>
        <name>Zn(2+)</name>
        <dbReference type="ChEBI" id="CHEBI:29105"/>
        <label>1</label>
    </ligand>
</feature>
<keyword evidence="3" id="KW-0862">Zinc</keyword>
<evidence type="ECO:0000256" key="1">
    <source>
        <dbReference type="ARBA" id="ARBA00006153"/>
    </source>
</evidence>
<name>A0A1I5PFB0_9BACI</name>
<dbReference type="PANTHER" id="PTHR32494">
    <property type="entry name" value="ALLANTOATE DEIMINASE-RELATED"/>
    <property type="match status" value="1"/>
</dbReference>